<dbReference type="Gene3D" id="1.20.5.1930">
    <property type="match status" value="1"/>
</dbReference>
<dbReference type="PANTHER" id="PTHR24421:SF10">
    <property type="entry name" value="NITRATE_NITRITE SENSOR PROTEIN NARQ"/>
    <property type="match status" value="1"/>
</dbReference>
<accession>A0ABV8F6P9</accession>
<keyword evidence="7" id="KW-0067">ATP-binding</keyword>
<keyword evidence="9" id="KW-0812">Transmembrane</keyword>
<evidence type="ECO:0000313" key="12">
    <source>
        <dbReference type="EMBL" id="MFC3984312.1"/>
    </source>
</evidence>
<keyword evidence="6 12" id="KW-0418">Kinase</keyword>
<protein>
    <recommendedName>
        <fullName evidence="2">histidine kinase</fullName>
        <ecNumber evidence="2">2.7.13.3</ecNumber>
    </recommendedName>
</protein>
<comment type="caution">
    <text evidence="12">The sequence shown here is derived from an EMBL/GenBank/DDBJ whole genome shotgun (WGS) entry which is preliminary data.</text>
</comment>
<keyword evidence="9" id="KW-1133">Transmembrane helix</keyword>
<dbReference type="Pfam" id="PF07730">
    <property type="entry name" value="HisKA_3"/>
    <property type="match status" value="1"/>
</dbReference>
<keyword evidence="5" id="KW-0547">Nucleotide-binding</keyword>
<dbReference type="PANTHER" id="PTHR24421">
    <property type="entry name" value="NITRATE/NITRITE SENSOR PROTEIN NARX-RELATED"/>
    <property type="match status" value="1"/>
</dbReference>
<keyword evidence="8" id="KW-0902">Two-component regulatory system</keyword>
<evidence type="ECO:0000259" key="10">
    <source>
        <dbReference type="Pfam" id="PF02518"/>
    </source>
</evidence>
<dbReference type="EC" id="2.7.13.3" evidence="2"/>
<dbReference type="GO" id="GO:0016301">
    <property type="term" value="F:kinase activity"/>
    <property type="evidence" value="ECO:0007669"/>
    <property type="project" value="UniProtKB-KW"/>
</dbReference>
<feature type="transmembrane region" description="Helical" evidence="9">
    <location>
        <begin position="138"/>
        <end position="160"/>
    </location>
</feature>
<dbReference type="InterPro" id="IPR011712">
    <property type="entry name" value="Sig_transdc_His_kin_sub3_dim/P"/>
</dbReference>
<dbReference type="Proteomes" id="UP001595698">
    <property type="component" value="Unassembled WGS sequence"/>
</dbReference>
<dbReference type="InterPro" id="IPR003594">
    <property type="entry name" value="HATPase_dom"/>
</dbReference>
<evidence type="ECO:0000256" key="5">
    <source>
        <dbReference type="ARBA" id="ARBA00022741"/>
    </source>
</evidence>
<feature type="transmembrane region" description="Helical" evidence="9">
    <location>
        <begin position="41"/>
        <end position="58"/>
    </location>
</feature>
<proteinExistence type="predicted"/>
<feature type="domain" description="Histidine kinase/HSP90-like ATPase" evidence="10">
    <location>
        <begin position="279"/>
        <end position="366"/>
    </location>
</feature>
<comment type="catalytic activity">
    <reaction evidence="1">
        <text>ATP + protein L-histidine = ADP + protein N-phospho-L-histidine.</text>
        <dbReference type="EC" id="2.7.13.3"/>
    </reaction>
</comment>
<name>A0ABV8F6P9_9ACTN</name>
<feature type="domain" description="Signal transduction histidine kinase subgroup 3 dimerisation and phosphoacceptor" evidence="11">
    <location>
        <begin position="174"/>
        <end position="239"/>
    </location>
</feature>
<evidence type="ECO:0000256" key="1">
    <source>
        <dbReference type="ARBA" id="ARBA00000085"/>
    </source>
</evidence>
<gene>
    <name evidence="12" type="ORF">ACFOYY_29535</name>
</gene>
<organism evidence="12 13">
    <name type="scientific">Streptosporangium jomthongense</name>
    <dbReference type="NCBI Taxonomy" id="1193683"/>
    <lineage>
        <taxon>Bacteria</taxon>
        <taxon>Bacillati</taxon>
        <taxon>Actinomycetota</taxon>
        <taxon>Actinomycetes</taxon>
        <taxon>Streptosporangiales</taxon>
        <taxon>Streptosporangiaceae</taxon>
        <taxon>Streptosporangium</taxon>
    </lineage>
</organism>
<evidence type="ECO:0000256" key="8">
    <source>
        <dbReference type="ARBA" id="ARBA00023012"/>
    </source>
</evidence>
<keyword evidence="3" id="KW-0597">Phosphoprotein</keyword>
<dbReference type="EMBL" id="JBHSBC010000032">
    <property type="protein sequence ID" value="MFC3984312.1"/>
    <property type="molecule type" value="Genomic_DNA"/>
</dbReference>
<dbReference type="RefSeq" id="WP_386193990.1">
    <property type="nucleotide sequence ID" value="NZ_JBHSBC010000032.1"/>
</dbReference>
<reference evidence="13" key="1">
    <citation type="journal article" date="2019" name="Int. J. Syst. Evol. Microbiol.">
        <title>The Global Catalogue of Microorganisms (GCM) 10K type strain sequencing project: providing services to taxonomists for standard genome sequencing and annotation.</title>
        <authorList>
            <consortium name="The Broad Institute Genomics Platform"/>
            <consortium name="The Broad Institute Genome Sequencing Center for Infectious Disease"/>
            <person name="Wu L."/>
            <person name="Ma J."/>
        </authorList>
    </citation>
    <scope>NUCLEOTIDE SEQUENCE [LARGE SCALE GENOMIC DNA]</scope>
    <source>
        <strain evidence="13">TBRC 7912</strain>
    </source>
</reference>
<dbReference type="Gene3D" id="3.30.565.10">
    <property type="entry name" value="Histidine kinase-like ATPase, C-terminal domain"/>
    <property type="match status" value="1"/>
</dbReference>
<evidence type="ECO:0000256" key="6">
    <source>
        <dbReference type="ARBA" id="ARBA00022777"/>
    </source>
</evidence>
<evidence type="ECO:0000256" key="9">
    <source>
        <dbReference type="SAM" id="Phobius"/>
    </source>
</evidence>
<evidence type="ECO:0000256" key="4">
    <source>
        <dbReference type="ARBA" id="ARBA00022679"/>
    </source>
</evidence>
<dbReference type="SUPFAM" id="SSF55874">
    <property type="entry name" value="ATPase domain of HSP90 chaperone/DNA topoisomerase II/histidine kinase"/>
    <property type="match status" value="1"/>
</dbReference>
<feature type="transmembrane region" description="Helical" evidence="9">
    <location>
        <begin position="65"/>
        <end position="85"/>
    </location>
</feature>
<feature type="transmembrane region" description="Helical" evidence="9">
    <location>
        <begin position="7"/>
        <end position="29"/>
    </location>
</feature>
<evidence type="ECO:0000313" key="13">
    <source>
        <dbReference type="Proteomes" id="UP001595698"/>
    </source>
</evidence>
<keyword evidence="4" id="KW-0808">Transferase</keyword>
<keyword evidence="9" id="KW-0472">Membrane</keyword>
<evidence type="ECO:0000256" key="7">
    <source>
        <dbReference type="ARBA" id="ARBA00022840"/>
    </source>
</evidence>
<evidence type="ECO:0000259" key="11">
    <source>
        <dbReference type="Pfam" id="PF07730"/>
    </source>
</evidence>
<keyword evidence="13" id="KW-1185">Reference proteome</keyword>
<evidence type="ECO:0000256" key="3">
    <source>
        <dbReference type="ARBA" id="ARBA00022553"/>
    </source>
</evidence>
<evidence type="ECO:0000256" key="2">
    <source>
        <dbReference type="ARBA" id="ARBA00012438"/>
    </source>
</evidence>
<dbReference type="InterPro" id="IPR036890">
    <property type="entry name" value="HATPase_C_sf"/>
</dbReference>
<dbReference type="CDD" id="cd16917">
    <property type="entry name" value="HATPase_UhpB-NarQ-NarX-like"/>
    <property type="match status" value="1"/>
</dbReference>
<dbReference type="InterPro" id="IPR050482">
    <property type="entry name" value="Sensor_HK_TwoCompSys"/>
</dbReference>
<dbReference type="Pfam" id="PF02518">
    <property type="entry name" value="HATPase_c"/>
    <property type="match status" value="1"/>
</dbReference>
<sequence length="370" mass="38387">MQAPDRLRALAGAGLGTVSGIVFAAAVAFQAYRIADSWGAGHWPLDAVTGASVCALALARRRDPLRTAVAGLTVAALAVLVSGLVHLPAEPGPAASLGLAVLAGSAVRTLPVRTACGVSVGGLAVVAGGLLAHPGSAVPVLGGLVWFTGLATGLTFRLLAVRRRAVVERIRRAERLELARELHDVAAHHIAGIVLQAQAARLVTRKHPERTEGSLADIETAGSEALAATRRVVGLLRDGAPVGHERLDELVEGFEGLKGRVRLRLEAEPSGWPPEVSGTVYRVVRESLTNVARHARHAGTVAVDITQADAVVTVEVTDDASRAPARLRRAGYGLIGMRERLEAVGGTLTVGPRPGPGWSVRATVPTGGRR</sequence>